<dbReference type="InParanoid" id="E4X0R5"/>
<name>E4X0R5_OIKDI</name>
<evidence type="ECO:0000313" key="3">
    <source>
        <dbReference type="Proteomes" id="UP000001307"/>
    </source>
</evidence>
<evidence type="ECO:0000256" key="1">
    <source>
        <dbReference type="SAM" id="MobiDB-lite"/>
    </source>
</evidence>
<dbReference type="AlphaFoldDB" id="E4X0R5"/>
<reference evidence="2 3" key="1">
    <citation type="journal article" date="2010" name="Science">
        <title>Plasticity of animal genome architecture unmasked by rapid evolution of a pelagic tunicate.</title>
        <authorList>
            <person name="Denoeud F."/>
            <person name="Henriet S."/>
            <person name="Mungpakdee S."/>
            <person name="Aury J.M."/>
            <person name="Da Silva C."/>
            <person name="Brinkmann H."/>
            <person name="Mikhaleva J."/>
            <person name="Olsen L.C."/>
            <person name="Jubin C."/>
            <person name="Canestro C."/>
            <person name="Bouquet J.M."/>
            <person name="Danks G."/>
            <person name="Poulain J."/>
            <person name="Campsteijn C."/>
            <person name="Adamski M."/>
            <person name="Cross I."/>
            <person name="Yadetie F."/>
            <person name="Muffato M."/>
            <person name="Louis A."/>
            <person name="Butcher S."/>
            <person name="Tsagkogeorga G."/>
            <person name="Konrad A."/>
            <person name="Singh S."/>
            <person name="Jensen M.F."/>
            <person name="Cong E.H."/>
            <person name="Eikeseth-Otteraa H."/>
            <person name="Noel B."/>
            <person name="Anthouard V."/>
            <person name="Porcel B.M."/>
            <person name="Kachouri-Lafond R."/>
            <person name="Nishino A."/>
            <person name="Ugolini M."/>
            <person name="Chourrout P."/>
            <person name="Nishida H."/>
            <person name="Aasland R."/>
            <person name="Huzurbazar S."/>
            <person name="Westhof E."/>
            <person name="Delsuc F."/>
            <person name="Lehrach H."/>
            <person name="Reinhardt R."/>
            <person name="Weissenbach J."/>
            <person name="Roy S.W."/>
            <person name="Artiguenave F."/>
            <person name="Postlethwait J.H."/>
            <person name="Manak J.R."/>
            <person name="Thompson E.M."/>
            <person name="Jaillon O."/>
            <person name="Du Pasquier L."/>
            <person name="Boudinot P."/>
            <person name="Liberles D.A."/>
            <person name="Volff J.N."/>
            <person name="Philippe H."/>
            <person name="Lenhard B."/>
            <person name="Roest Crollius H."/>
            <person name="Wincker P."/>
            <person name="Chourrout D."/>
        </authorList>
    </citation>
    <scope>NUCLEOTIDE SEQUENCE [LARGE SCALE GENOMIC DNA]</scope>
</reference>
<feature type="region of interest" description="Disordered" evidence="1">
    <location>
        <begin position="27"/>
        <end position="74"/>
    </location>
</feature>
<keyword evidence="3" id="KW-1185">Reference proteome</keyword>
<dbReference type="Proteomes" id="UP000001307">
    <property type="component" value="Unassembled WGS sequence"/>
</dbReference>
<dbReference type="EMBL" id="FN653020">
    <property type="protein sequence ID" value="CBY22949.1"/>
    <property type="molecule type" value="Genomic_DNA"/>
</dbReference>
<proteinExistence type="predicted"/>
<protein>
    <submittedName>
        <fullName evidence="2">Uncharacterized protein</fullName>
    </submittedName>
</protein>
<sequence length="74" mass="8568">MENDPPEIDLDFLRYAEDIKESKSLKKFMEYNSRERTRSRPRTPQAKENGPSGDAPSQRNVSKLKKGISNIDQK</sequence>
<feature type="compositionally biased region" description="Basic and acidic residues" evidence="1">
    <location>
        <begin position="27"/>
        <end position="38"/>
    </location>
</feature>
<gene>
    <name evidence="2" type="ORF">GSOID_T00014872001</name>
</gene>
<organism evidence="2 3">
    <name type="scientific">Oikopleura dioica</name>
    <name type="common">Tunicate</name>
    <dbReference type="NCBI Taxonomy" id="34765"/>
    <lineage>
        <taxon>Eukaryota</taxon>
        <taxon>Metazoa</taxon>
        <taxon>Chordata</taxon>
        <taxon>Tunicata</taxon>
        <taxon>Appendicularia</taxon>
        <taxon>Copelata</taxon>
        <taxon>Oikopleuridae</taxon>
        <taxon>Oikopleura</taxon>
    </lineage>
</organism>
<evidence type="ECO:0000313" key="2">
    <source>
        <dbReference type="EMBL" id="CBY22949.1"/>
    </source>
</evidence>
<accession>E4X0R5</accession>